<dbReference type="STRING" id="343874.GCA_000805695_01573"/>
<evidence type="ECO:0000313" key="2">
    <source>
        <dbReference type="EMBL" id="STE54834.1"/>
    </source>
</evidence>
<name>A0A376J678_9FLAO</name>
<reference evidence="2 3" key="1">
    <citation type="submission" date="2018-06" db="EMBL/GenBank/DDBJ databases">
        <authorList>
            <consortium name="Pathogen Informatics"/>
            <person name="Doyle S."/>
        </authorList>
    </citation>
    <scope>NUCLEOTIDE SEQUENCE [LARGE SCALE GENOMIC DNA]</scope>
    <source>
        <strain evidence="2 3">NCTC13456</strain>
    </source>
</reference>
<reference evidence="1 4" key="2">
    <citation type="submission" date="2019-06" db="EMBL/GenBank/DDBJ databases">
        <title>Emergence of pandrug resistant Empedobacter falsenii in China.</title>
        <authorList>
            <person name="Dong N."/>
            <person name="Chen S."/>
            <person name="Zhang R."/>
        </authorList>
    </citation>
    <scope>NUCLEOTIDE SEQUENCE [LARGE SCALE GENOMIC DNA]</scope>
    <source>
        <strain evidence="1 4">1681-1</strain>
    </source>
</reference>
<dbReference type="KEGG" id="efal:FH779_16465"/>
<dbReference type="EMBL" id="CP040908">
    <property type="protein sequence ID" value="QLL59580.1"/>
    <property type="molecule type" value="Genomic_DNA"/>
</dbReference>
<evidence type="ECO:0000313" key="1">
    <source>
        <dbReference type="EMBL" id="QLL59580.1"/>
    </source>
</evidence>
<dbReference type="AlphaFoldDB" id="A0A376J678"/>
<accession>A0A376J678</accession>
<sequence length="163" mass="19880">MAIWQYNVFLVPLINFDKKYLEFIKQEDSNYLKSTECFWEETFINKNEIELKIDKFITDYKSTSDNFLYWKGDTSNFYDNDSSIAFDENDNINFFNFRFDLRNEINVIQSVDLLIDIAKEYHLKFMNVKYDFFEAKKELFIENIHQSNGFKFLEDPEKFFENL</sequence>
<dbReference type="Proteomes" id="UP000510643">
    <property type="component" value="Chromosome"/>
</dbReference>
<dbReference type="Proteomes" id="UP000254737">
    <property type="component" value="Unassembled WGS sequence"/>
</dbReference>
<protein>
    <submittedName>
        <fullName evidence="2">Uncharacterized protein</fullName>
    </submittedName>
</protein>
<dbReference type="RefSeq" id="WP_115002256.1">
    <property type="nucleotide sequence ID" value="NZ_CP040908.1"/>
</dbReference>
<evidence type="ECO:0000313" key="3">
    <source>
        <dbReference type="Proteomes" id="UP000254737"/>
    </source>
</evidence>
<organism evidence="2 3">
    <name type="scientific">Empedobacter falsenii</name>
    <dbReference type="NCBI Taxonomy" id="343874"/>
    <lineage>
        <taxon>Bacteria</taxon>
        <taxon>Pseudomonadati</taxon>
        <taxon>Bacteroidota</taxon>
        <taxon>Flavobacteriia</taxon>
        <taxon>Flavobacteriales</taxon>
        <taxon>Weeksellaceae</taxon>
        <taxon>Empedobacter</taxon>
    </lineage>
</organism>
<gene>
    <name evidence="1" type="ORF">FH779_16465</name>
    <name evidence="2" type="ORF">NCTC13456_03529</name>
</gene>
<evidence type="ECO:0000313" key="4">
    <source>
        <dbReference type="Proteomes" id="UP000510643"/>
    </source>
</evidence>
<dbReference type="GeneID" id="78403083"/>
<keyword evidence="4" id="KW-1185">Reference proteome</keyword>
<dbReference type="EMBL" id="UFXS01000002">
    <property type="protein sequence ID" value="STE54834.1"/>
    <property type="molecule type" value="Genomic_DNA"/>
</dbReference>
<proteinExistence type="predicted"/>